<keyword evidence="3" id="KW-0805">Transcription regulation</keyword>
<evidence type="ECO:0000256" key="1">
    <source>
        <dbReference type="ARBA" id="ARBA00022723"/>
    </source>
</evidence>
<keyword evidence="5" id="KW-0804">Transcription</keyword>
<feature type="region of interest" description="Disordered" evidence="7">
    <location>
        <begin position="141"/>
        <end position="286"/>
    </location>
</feature>
<feature type="region of interest" description="Disordered" evidence="7">
    <location>
        <begin position="444"/>
        <end position="465"/>
    </location>
</feature>
<evidence type="ECO:0000256" key="6">
    <source>
        <dbReference type="ARBA" id="ARBA00023242"/>
    </source>
</evidence>
<gene>
    <name evidence="9" type="ORF">EUX98_g4687</name>
</gene>
<dbReference type="InterPro" id="IPR051615">
    <property type="entry name" value="Transcr_Regulatory_Elem"/>
</dbReference>
<evidence type="ECO:0000256" key="7">
    <source>
        <dbReference type="SAM" id="MobiDB-lite"/>
    </source>
</evidence>
<accession>A0A4S4MTI4</accession>
<dbReference type="OrthoDB" id="2123952at2759"/>
<feature type="compositionally biased region" description="Basic and acidic residues" evidence="7">
    <location>
        <begin position="242"/>
        <end position="251"/>
    </location>
</feature>
<feature type="region of interest" description="Disordered" evidence="7">
    <location>
        <begin position="997"/>
        <end position="1018"/>
    </location>
</feature>
<evidence type="ECO:0000256" key="4">
    <source>
        <dbReference type="ARBA" id="ARBA00023125"/>
    </source>
</evidence>
<reference evidence="9 10" key="1">
    <citation type="submission" date="2019-02" db="EMBL/GenBank/DDBJ databases">
        <title>Genome sequencing of the rare red list fungi Antrodiella citrinella (Flaviporus citrinellus).</title>
        <authorList>
            <person name="Buettner E."/>
            <person name="Kellner H."/>
        </authorList>
    </citation>
    <scope>NUCLEOTIDE SEQUENCE [LARGE SCALE GENOMIC DNA]</scope>
    <source>
        <strain evidence="9 10">DSM 108506</strain>
    </source>
</reference>
<keyword evidence="1" id="KW-0479">Metal-binding</keyword>
<feature type="compositionally biased region" description="Polar residues" evidence="7">
    <location>
        <begin position="211"/>
        <end position="236"/>
    </location>
</feature>
<dbReference type="SMART" id="SM00906">
    <property type="entry name" value="Fungal_trans"/>
    <property type="match status" value="1"/>
</dbReference>
<evidence type="ECO:0000256" key="2">
    <source>
        <dbReference type="ARBA" id="ARBA00022833"/>
    </source>
</evidence>
<keyword evidence="2" id="KW-0862">Zinc</keyword>
<feature type="region of interest" description="Disordered" evidence="7">
    <location>
        <begin position="87"/>
        <end position="127"/>
    </location>
</feature>
<evidence type="ECO:0000256" key="3">
    <source>
        <dbReference type="ARBA" id="ARBA00023015"/>
    </source>
</evidence>
<dbReference type="GO" id="GO:0008270">
    <property type="term" value="F:zinc ion binding"/>
    <property type="evidence" value="ECO:0007669"/>
    <property type="project" value="InterPro"/>
</dbReference>
<feature type="region of interest" description="Disordered" evidence="7">
    <location>
        <begin position="858"/>
        <end position="908"/>
    </location>
</feature>
<dbReference type="PANTHER" id="PTHR31313">
    <property type="entry name" value="TY1 ENHANCER ACTIVATOR"/>
    <property type="match status" value="1"/>
</dbReference>
<protein>
    <recommendedName>
        <fullName evidence="8">Xylanolytic transcriptional activator regulatory domain-containing protein</fullName>
    </recommendedName>
</protein>
<dbReference type="InterPro" id="IPR007219">
    <property type="entry name" value="XnlR_reg_dom"/>
</dbReference>
<keyword evidence="4" id="KW-0238">DNA-binding</keyword>
<dbReference type="PANTHER" id="PTHR31313:SF78">
    <property type="entry name" value="TRANSCRIPTION FACTOR DOMAIN-CONTAINING PROTEIN"/>
    <property type="match status" value="1"/>
</dbReference>
<name>A0A4S4MTI4_9APHY</name>
<feature type="compositionally biased region" description="Low complexity" evidence="7">
    <location>
        <begin position="449"/>
        <end position="465"/>
    </location>
</feature>
<proteinExistence type="predicted"/>
<organism evidence="9 10">
    <name type="scientific">Antrodiella citrinella</name>
    <dbReference type="NCBI Taxonomy" id="2447956"/>
    <lineage>
        <taxon>Eukaryota</taxon>
        <taxon>Fungi</taxon>
        <taxon>Dikarya</taxon>
        <taxon>Basidiomycota</taxon>
        <taxon>Agaricomycotina</taxon>
        <taxon>Agaricomycetes</taxon>
        <taxon>Polyporales</taxon>
        <taxon>Steccherinaceae</taxon>
        <taxon>Antrodiella</taxon>
    </lineage>
</organism>
<dbReference type="GO" id="GO:0006351">
    <property type="term" value="P:DNA-templated transcription"/>
    <property type="evidence" value="ECO:0007669"/>
    <property type="project" value="InterPro"/>
</dbReference>
<dbReference type="GO" id="GO:0003677">
    <property type="term" value="F:DNA binding"/>
    <property type="evidence" value="ECO:0007669"/>
    <property type="project" value="UniProtKB-KW"/>
</dbReference>
<sequence>MLGTACTFLGPSRKRGPPKGYIDAIEARLHQTEALIGILLSSRDSRAMSLLDDLRECLFIYQEVHAPSSQDPTARDIINRVDHGTYGYKGRMKSLEPPASAKIRPPKDDLDSSAPTLPPTHPSGEWQDHVISHLNSIAADRNTLVGDEEPELSTVSRRSDGGAVSGSVPPETSSTVYPPRLHSEDEPDKPRLTKRPTLTLQPPVSNPAPGPSSSLLTPFSATTADRSDSDQIQSSARRLRRRVDAPEDGVHSRRGSLAQNGKPHSPSSLSGSNRSRSPVQYAHPPIHPALLNSKLSKASLRNSVHSLDVDGFAEVEPAAAEENDGSGEDELALAVGQLSINEDEQVRYHGKASGLHLLGASDRGDDRVEGGIWRFPGARVWPPLPPGVSKSKRTNTEIDWVGFLPAMAEQEYLLEIYWVYVHPALPIIHKSTFMESFRDINMRPETANTPDSQYSGTSSSSSTKQQRIPTILLLAMFSIASRYTNVSAGEIPPPEAGSMWAAGDSYLESAKKILDSTYAHSRPGTLQALLLMGYREVGIGAMAQAWLYIGMAVRMAQDMGLHKSADKWVNVGKILFTPDELQERRRIWYGCVVMDKYVSSYIGRPVAIFENDFDTELPDIDQPDEHETWTPHPSLPTLEDPSEFHPQVVPSATSNAISCFNEFAKLSIILSMIVQIMYPIRRHVFRSSEYVRLEKLLDKWYYELPDHLQFDPASSKESTLPPHGLTLHMHYWCTVLLLHRPFIRHASESGERSPTKEHDVRETSRKAYDLCAQAANHISSIVFIYIQKHCPRRASVFLSYYVFTAAIMHVATLKSYPDDPQAGLGLHRCMDILHRMQSIWPSAWRAYQLIQGSKVHPQDLRASVSPSGLDRRKRSADHALEQHQAPLPEPLYRDSQGYARPPSSAHPQQAYPIRLDISPVEPPTFFPPFERWGPDGTPMGNFSGGTLTTSVLPQQFSTGFDARTRGHSDRSAQRFPQYWNDYSAIGQIESAYTVPPSEMVPSHSGSAPSRGSQQGVVYPQDQFLVFNNMPPGGQS</sequence>
<evidence type="ECO:0000256" key="5">
    <source>
        <dbReference type="ARBA" id="ARBA00023163"/>
    </source>
</evidence>
<feature type="compositionally biased region" description="Basic and acidic residues" evidence="7">
    <location>
        <begin position="181"/>
        <end position="191"/>
    </location>
</feature>
<feature type="compositionally biased region" description="Low complexity" evidence="7">
    <location>
        <begin position="265"/>
        <end position="278"/>
    </location>
</feature>
<dbReference type="EMBL" id="SGPM01000121">
    <property type="protein sequence ID" value="THH29489.1"/>
    <property type="molecule type" value="Genomic_DNA"/>
</dbReference>
<comment type="caution">
    <text evidence="9">The sequence shown here is derived from an EMBL/GenBank/DDBJ whole genome shotgun (WGS) entry which is preliminary data.</text>
</comment>
<feature type="compositionally biased region" description="Polar residues" evidence="7">
    <location>
        <begin position="1003"/>
        <end position="1015"/>
    </location>
</feature>
<dbReference type="CDD" id="cd12148">
    <property type="entry name" value="fungal_TF_MHR"/>
    <property type="match status" value="1"/>
</dbReference>
<keyword evidence="6" id="KW-0539">Nucleus</keyword>
<dbReference type="AlphaFoldDB" id="A0A4S4MTI4"/>
<dbReference type="Proteomes" id="UP000308730">
    <property type="component" value="Unassembled WGS sequence"/>
</dbReference>
<dbReference type="Pfam" id="PF04082">
    <property type="entry name" value="Fungal_trans"/>
    <property type="match status" value="1"/>
</dbReference>
<evidence type="ECO:0000313" key="10">
    <source>
        <dbReference type="Proteomes" id="UP000308730"/>
    </source>
</evidence>
<feature type="domain" description="Xylanolytic transcriptional activator regulatory" evidence="8">
    <location>
        <begin position="545"/>
        <end position="624"/>
    </location>
</feature>
<evidence type="ECO:0000259" key="8">
    <source>
        <dbReference type="SMART" id="SM00906"/>
    </source>
</evidence>
<keyword evidence="10" id="KW-1185">Reference proteome</keyword>
<evidence type="ECO:0000313" key="9">
    <source>
        <dbReference type="EMBL" id="THH29489.1"/>
    </source>
</evidence>